<evidence type="ECO:0000313" key="2">
    <source>
        <dbReference type="EMBL" id="MDC0685027.1"/>
    </source>
</evidence>
<keyword evidence="3" id="KW-1185">Reference proteome</keyword>
<dbReference type="RefSeq" id="WP_272103144.1">
    <property type="nucleotide sequence ID" value="NZ_JAQNDK010000006.1"/>
</dbReference>
<feature type="compositionally biased region" description="Polar residues" evidence="1">
    <location>
        <begin position="42"/>
        <end position="51"/>
    </location>
</feature>
<dbReference type="EMBL" id="JAQNDK010000006">
    <property type="protein sequence ID" value="MDC0685027.1"/>
    <property type="molecule type" value="Genomic_DNA"/>
</dbReference>
<feature type="region of interest" description="Disordered" evidence="1">
    <location>
        <begin position="18"/>
        <end position="51"/>
    </location>
</feature>
<proteinExistence type="predicted"/>
<evidence type="ECO:0000256" key="1">
    <source>
        <dbReference type="SAM" id="MobiDB-lite"/>
    </source>
</evidence>
<evidence type="ECO:0008006" key="4">
    <source>
        <dbReference type="Google" id="ProtNLM"/>
    </source>
</evidence>
<reference evidence="2 3" key="1">
    <citation type="submission" date="2023-01" db="EMBL/GenBank/DDBJ databases">
        <title>Minimal conservation of predation-associated metabolite biosynthetic gene clusters underscores biosynthetic potential of Myxococcota including descriptions for ten novel species: Archangium lansinium sp. nov., Myxococcus landrumus sp. nov., Nannocystis bai.</title>
        <authorList>
            <person name="Ahearne A."/>
            <person name="Stevens C."/>
            <person name="Dowd S."/>
        </authorList>
    </citation>
    <scope>NUCLEOTIDE SEQUENCE [LARGE SCALE GENOMIC DNA]</scope>
    <source>
        <strain evidence="2 3">WIWO2</strain>
    </source>
</reference>
<accession>A0ABT5CIT1</accession>
<gene>
    <name evidence="2" type="ORF">POL72_45350</name>
</gene>
<comment type="caution">
    <text evidence="2">The sequence shown here is derived from an EMBL/GenBank/DDBJ whole genome shotgun (WGS) entry which is preliminary data.</text>
</comment>
<name>A0ABT5CIT1_9BACT</name>
<feature type="compositionally biased region" description="Polar residues" evidence="1">
    <location>
        <begin position="18"/>
        <end position="27"/>
    </location>
</feature>
<sequence length="199" mass="21666">MTMHIIFLIDSNALKQNPGGQFGNPQNYPGPHPPLKYGRGNDPNTYTNQSGDTPVTVYFNEEVLISVQDSNSNIGVACAPVGFVAMTWQSNPITLDDLTGGDAVIGDISFRDTRVNSYGYDYVTGSNSPWAPENDNTNYLVTRHDASLTSPVKRNPYILVPALATAGVLQYGLEFYCSIGGEYIGNYWFDPSITIAAPQ</sequence>
<dbReference type="Proteomes" id="UP001217485">
    <property type="component" value="Unassembled WGS sequence"/>
</dbReference>
<organism evidence="2 3">
    <name type="scientific">Sorangium atrum</name>
    <dbReference type="NCBI Taxonomy" id="2995308"/>
    <lineage>
        <taxon>Bacteria</taxon>
        <taxon>Pseudomonadati</taxon>
        <taxon>Myxococcota</taxon>
        <taxon>Polyangia</taxon>
        <taxon>Polyangiales</taxon>
        <taxon>Polyangiaceae</taxon>
        <taxon>Sorangium</taxon>
    </lineage>
</organism>
<protein>
    <recommendedName>
        <fullName evidence="4">Inclusion body protein</fullName>
    </recommendedName>
</protein>
<evidence type="ECO:0000313" key="3">
    <source>
        <dbReference type="Proteomes" id="UP001217485"/>
    </source>
</evidence>